<reference evidence="6 8" key="1">
    <citation type="submission" date="2020-06" db="EMBL/GenBank/DDBJ databases">
        <title>Anoxygenic phototrophic Chloroflexota member uses a Type I reaction center.</title>
        <authorList>
            <person name="Tsuji J.M."/>
            <person name="Shaw N.A."/>
            <person name="Nagashima S."/>
            <person name="Venkiteswaran J."/>
            <person name="Schiff S.L."/>
            <person name="Hanada S."/>
            <person name="Tank M."/>
            <person name="Neufeld J.D."/>
        </authorList>
    </citation>
    <scope>NUCLEOTIDE SEQUENCE [LARGE SCALE GENOMIC DNA]</scope>
    <source>
        <strain evidence="6">L227-S17</strain>
    </source>
</reference>
<protein>
    <submittedName>
        <fullName evidence="6">Alanyl-tRNA editing protein</fullName>
    </submittedName>
</protein>
<organism evidence="6 8">
    <name type="scientific">Candidatus Chlorohelix allophototropha</name>
    <dbReference type="NCBI Taxonomy" id="3003348"/>
    <lineage>
        <taxon>Bacteria</taxon>
        <taxon>Bacillati</taxon>
        <taxon>Chloroflexota</taxon>
        <taxon>Chloroflexia</taxon>
        <taxon>Candidatus Chloroheliales</taxon>
        <taxon>Candidatus Chloroheliaceae</taxon>
        <taxon>Candidatus Chlorohelix</taxon>
    </lineage>
</organism>
<evidence type="ECO:0000313" key="7">
    <source>
        <dbReference type="EMBL" id="WJW68130.1"/>
    </source>
</evidence>
<evidence type="ECO:0000256" key="3">
    <source>
        <dbReference type="ARBA" id="ARBA00022723"/>
    </source>
</evidence>
<comment type="subcellular location">
    <subcellularLocation>
        <location evidence="2">Cytoplasm</location>
    </subcellularLocation>
</comment>
<dbReference type="AlphaFoldDB" id="A0A8T7M861"/>
<dbReference type="Proteomes" id="UP001431572">
    <property type="component" value="Chromosome 2"/>
</dbReference>
<dbReference type="GO" id="GO:0004813">
    <property type="term" value="F:alanine-tRNA ligase activity"/>
    <property type="evidence" value="ECO:0007669"/>
    <property type="project" value="InterPro"/>
</dbReference>
<dbReference type="PANTHER" id="PTHR43462:SF1">
    <property type="entry name" value="ALANYL-TRNA EDITING PROTEIN AARSD1"/>
    <property type="match status" value="1"/>
</dbReference>
<dbReference type="SMART" id="SM00863">
    <property type="entry name" value="tRNA_SAD"/>
    <property type="match status" value="1"/>
</dbReference>
<dbReference type="GO" id="GO:0002161">
    <property type="term" value="F:aminoacyl-tRNA deacylase activity"/>
    <property type="evidence" value="ECO:0007669"/>
    <property type="project" value="UniProtKB-ARBA"/>
</dbReference>
<evidence type="ECO:0000256" key="2">
    <source>
        <dbReference type="ARBA" id="ARBA00004496"/>
    </source>
</evidence>
<dbReference type="GO" id="GO:0046872">
    <property type="term" value="F:metal ion binding"/>
    <property type="evidence" value="ECO:0007669"/>
    <property type="project" value="UniProtKB-KW"/>
</dbReference>
<dbReference type="GO" id="GO:0006419">
    <property type="term" value="P:alanyl-tRNA aminoacylation"/>
    <property type="evidence" value="ECO:0007669"/>
    <property type="project" value="InterPro"/>
</dbReference>
<proteinExistence type="predicted"/>
<dbReference type="InterPro" id="IPR018163">
    <property type="entry name" value="Thr/Ala-tRNA-synth_IIc_edit"/>
</dbReference>
<evidence type="ECO:0000313" key="9">
    <source>
        <dbReference type="Proteomes" id="UP001431572"/>
    </source>
</evidence>
<dbReference type="GO" id="GO:0005737">
    <property type="term" value="C:cytoplasm"/>
    <property type="evidence" value="ECO:0007669"/>
    <property type="project" value="UniProtKB-SubCell"/>
</dbReference>
<accession>A0A8T7M861</accession>
<keyword evidence="9" id="KW-1185">Reference proteome</keyword>
<evidence type="ECO:0000313" key="8">
    <source>
        <dbReference type="Proteomes" id="UP000521676"/>
    </source>
</evidence>
<dbReference type="EMBL" id="CP128400">
    <property type="protein sequence ID" value="WJW68130.1"/>
    <property type="molecule type" value="Genomic_DNA"/>
</dbReference>
<dbReference type="SUPFAM" id="SSF50447">
    <property type="entry name" value="Translation proteins"/>
    <property type="match status" value="1"/>
</dbReference>
<dbReference type="InterPro" id="IPR051335">
    <property type="entry name" value="Alanyl-tRNA_Editing_Enzymes"/>
</dbReference>
<dbReference type="SUPFAM" id="SSF55186">
    <property type="entry name" value="ThrRS/AlaRS common domain"/>
    <property type="match status" value="1"/>
</dbReference>
<keyword evidence="4" id="KW-0862">Zinc</keyword>
<dbReference type="PANTHER" id="PTHR43462">
    <property type="entry name" value="ALANYL-TRNA EDITING PROTEIN"/>
    <property type="match status" value="1"/>
</dbReference>
<keyword evidence="3" id="KW-0479">Metal-binding</keyword>
<evidence type="ECO:0000256" key="4">
    <source>
        <dbReference type="ARBA" id="ARBA00022833"/>
    </source>
</evidence>
<name>A0A8T7M861_9CHLR</name>
<sequence>MTEKLYYIDPYLQEFEAKIVTISEDRLAVALDRSLFFTPGGGQPTDTGTLTIDGEIYNVTEAYSSEGLTWHKLDRALPTGLKGQSLKGALDWERRYAIMRHHTALHVLNGVAYLAFGALVTGGQIYTDRARIDLTLEDLNPEKVAYIEKESNAIIAKAFDTIPRLVTQEEAATMPELVRTLNAMPPQSEKMRVVEIAGLDRQFCGGTHVANIRELGTLKVLGTRSKGKVNKRIEIGLE</sequence>
<dbReference type="GO" id="GO:0005524">
    <property type="term" value="F:ATP binding"/>
    <property type="evidence" value="ECO:0007669"/>
    <property type="project" value="InterPro"/>
</dbReference>
<dbReference type="InterPro" id="IPR012947">
    <property type="entry name" value="tRNA_SAD"/>
</dbReference>
<dbReference type="EMBL" id="JACATZ010000003">
    <property type="protein sequence ID" value="NWJ48193.1"/>
    <property type="molecule type" value="Genomic_DNA"/>
</dbReference>
<feature type="domain" description="Alanyl-transfer RNA synthetases family profile" evidence="5">
    <location>
        <begin position="1"/>
        <end position="238"/>
    </location>
</feature>
<dbReference type="GO" id="GO:0003676">
    <property type="term" value="F:nucleic acid binding"/>
    <property type="evidence" value="ECO:0007669"/>
    <property type="project" value="InterPro"/>
</dbReference>
<gene>
    <name evidence="6" type="ORF">HXX08_20250</name>
    <name evidence="7" type="ORF">OZ401_003733</name>
</gene>
<evidence type="ECO:0000259" key="5">
    <source>
        <dbReference type="PROSITE" id="PS50860"/>
    </source>
</evidence>
<comment type="cofactor">
    <cofactor evidence="1">
        <name>Zn(2+)</name>
        <dbReference type="ChEBI" id="CHEBI:29105"/>
    </cofactor>
</comment>
<dbReference type="Gene3D" id="2.40.30.130">
    <property type="match status" value="1"/>
</dbReference>
<dbReference type="InterPro" id="IPR009000">
    <property type="entry name" value="Transl_B-barrel_sf"/>
</dbReference>
<dbReference type="RefSeq" id="WP_341470034.1">
    <property type="nucleotide sequence ID" value="NZ_CP128400.1"/>
</dbReference>
<dbReference type="Pfam" id="PF07973">
    <property type="entry name" value="tRNA_SAD"/>
    <property type="match status" value="1"/>
</dbReference>
<dbReference type="PROSITE" id="PS50860">
    <property type="entry name" value="AA_TRNA_LIGASE_II_ALA"/>
    <property type="match status" value="1"/>
</dbReference>
<evidence type="ECO:0000313" key="6">
    <source>
        <dbReference type="EMBL" id="NWJ48193.1"/>
    </source>
</evidence>
<evidence type="ECO:0000256" key="1">
    <source>
        <dbReference type="ARBA" id="ARBA00001947"/>
    </source>
</evidence>
<reference evidence="7" key="2">
    <citation type="journal article" date="2024" name="Nature">
        <title>Anoxygenic phototroph of the Chloroflexota uses a type I reaction centre.</title>
        <authorList>
            <person name="Tsuji J.M."/>
            <person name="Shaw N.A."/>
            <person name="Nagashima S."/>
            <person name="Venkiteswaran J.J."/>
            <person name="Schiff S.L."/>
            <person name="Watanabe T."/>
            <person name="Fukui M."/>
            <person name="Hanada S."/>
            <person name="Tank M."/>
            <person name="Neufeld J.D."/>
        </authorList>
    </citation>
    <scope>NUCLEOTIDE SEQUENCE</scope>
    <source>
        <strain evidence="7">L227-S17</strain>
    </source>
</reference>
<dbReference type="Proteomes" id="UP000521676">
    <property type="component" value="Unassembled WGS sequence"/>
</dbReference>
<dbReference type="Gene3D" id="3.30.980.10">
    <property type="entry name" value="Threonyl-trna Synthetase, Chain A, domain 2"/>
    <property type="match status" value="1"/>
</dbReference>
<dbReference type="InterPro" id="IPR018165">
    <property type="entry name" value="Ala-tRNA-synth_IIc_core"/>
</dbReference>